<evidence type="ECO:0000256" key="1">
    <source>
        <dbReference type="SAM" id="MobiDB-lite"/>
    </source>
</evidence>
<feature type="region of interest" description="Disordered" evidence="1">
    <location>
        <begin position="34"/>
        <end position="63"/>
    </location>
</feature>
<reference evidence="2" key="1">
    <citation type="submission" date="2021-02" db="EMBL/GenBank/DDBJ databases">
        <authorList>
            <person name="Dougan E. K."/>
            <person name="Rhodes N."/>
            <person name="Thang M."/>
            <person name="Chan C."/>
        </authorList>
    </citation>
    <scope>NUCLEOTIDE SEQUENCE</scope>
</reference>
<dbReference type="Proteomes" id="UP000626109">
    <property type="component" value="Unassembled WGS sequence"/>
</dbReference>
<protein>
    <submittedName>
        <fullName evidence="2">Uncharacterized protein</fullName>
    </submittedName>
</protein>
<proteinExistence type="predicted"/>
<dbReference type="EMBL" id="CAJNNW010005079">
    <property type="protein sequence ID" value="CAE8647044.1"/>
    <property type="molecule type" value="Genomic_DNA"/>
</dbReference>
<dbReference type="AlphaFoldDB" id="A0A813IB09"/>
<evidence type="ECO:0000313" key="3">
    <source>
        <dbReference type="Proteomes" id="UP000626109"/>
    </source>
</evidence>
<organism evidence="2 3">
    <name type="scientific">Polarella glacialis</name>
    <name type="common">Dinoflagellate</name>
    <dbReference type="NCBI Taxonomy" id="89957"/>
    <lineage>
        <taxon>Eukaryota</taxon>
        <taxon>Sar</taxon>
        <taxon>Alveolata</taxon>
        <taxon>Dinophyceae</taxon>
        <taxon>Suessiales</taxon>
        <taxon>Suessiaceae</taxon>
        <taxon>Polarella</taxon>
    </lineage>
</organism>
<name>A0A813IB09_POLGL</name>
<sequence>MRHQTTCSTCCSDVCLMKSFTIQLQYRQPTRSLLSDRASSDHSAPDYSDDFAATPSPAAQELPHHRQKWQYVKITQPMASQRPAITVTGDHYVAWRCVTCSASCTPARFIFSRVTLLSSLRALLCSL</sequence>
<comment type="caution">
    <text evidence="2">The sequence shown here is derived from an EMBL/GenBank/DDBJ whole genome shotgun (WGS) entry which is preliminary data.</text>
</comment>
<gene>
    <name evidence="2" type="ORF">PGLA2088_LOCUS5348</name>
</gene>
<evidence type="ECO:0000313" key="2">
    <source>
        <dbReference type="EMBL" id="CAE8647044.1"/>
    </source>
</evidence>
<accession>A0A813IB09</accession>